<dbReference type="NCBIfam" id="TIGR01733">
    <property type="entry name" value="AA-adenyl-dom"/>
    <property type="match status" value="2"/>
</dbReference>
<dbReference type="PANTHER" id="PTHR45398:SF1">
    <property type="entry name" value="ENZYME, PUTATIVE (JCVI)-RELATED"/>
    <property type="match status" value="1"/>
</dbReference>
<dbReference type="EMBL" id="MOAM01000015">
    <property type="protein sequence ID" value="ROL75557.1"/>
    <property type="molecule type" value="Genomic_DNA"/>
</dbReference>
<dbReference type="SUPFAM" id="SSF56801">
    <property type="entry name" value="Acetyl-CoA synthetase-like"/>
    <property type="match status" value="2"/>
</dbReference>
<feature type="domain" description="Carrier" evidence="6">
    <location>
        <begin position="2520"/>
        <end position="2595"/>
    </location>
</feature>
<dbReference type="InterPro" id="IPR045851">
    <property type="entry name" value="AMP-bd_C_sf"/>
</dbReference>
<dbReference type="InterPro" id="IPR020806">
    <property type="entry name" value="PKS_PP-bd"/>
</dbReference>
<dbReference type="SUPFAM" id="SSF47336">
    <property type="entry name" value="ACP-like"/>
    <property type="match status" value="2"/>
</dbReference>
<reference evidence="7 8" key="1">
    <citation type="submission" date="2016-10" db="EMBL/GenBank/DDBJ databases">
        <title>Comparative genome analysis of multiple Pseudomonas spp. focuses on biocontrol and plant growth promoting traits.</title>
        <authorList>
            <person name="Tao X.-Y."/>
            <person name="Taylor C.G."/>
        </authorList>
    </citation>
    <scope>NUCLEOTIDE SEQUENCE [LARGE SCALE GENOMIC DNA]</scope>
    <source>
        <strain evidence="7 8">15D11</strain>
    </source>
</reference>
<dbReference type="Gene3D" id="2.30.38.10">
    <property type="entry name" value="Luciferase, Domain 3"/>
    <property type="match status" value="2"/>
</dbReference>
<sequence>MNAEDARKLARRFIELPLEKRRIFLQGLAREGVDFAQFPIPAQVPVAGQGGLSYAQQRMWLLWQLEPGSAAYNLPSAVRLQGNLDVEALEQAFASLVQRHETLRSVFVQQADERLALMPAAQWPQVEHLDLGALDAAEREQRVRALAEQQSLQPFDLARGPLLRVLLLRLKADEHVLLMTLHHIVSDGWSMNVLIEEFSQLYAAYLGKQVPALAALPIQYSDYALWQRCWLEAGEKQRQLDYWRAQLGEEHPPLELALDHSRPALPSYRGARQRLSLEPQLAEALGAFARSQGVTLFMLLLGAFNILLYRYTGQGDLRVGVPIANRNRSEIEGLIGCFVNTQVLRTRLDGQTTVSQLLAAVKDTVLGAQSHQDLPFEQLLEAFALERSLSHTPLFQVMYNHQPQVADVTTLHLAGGLQMSQVDWQSRTTQFDLSLDTFEQGGRLQAVITYASDLFEASTIERMGRHWQNLLHSMLAAPHAPVEQLRMLDVQELQRIVVDWNATSVDYPLQQPLHRLIEAQVERSPNATAVLFADQALSYAELNARANQLAHCLIEAGIGADSLVGIAVERSLQMVVGLLAILKAGAAYVPFDPDYPAERLAYMIEDSGVRLVLTQAALTERLPLQAVQVMVLDQAGAWLGGYATSNPNIIVDPLQLAYVIYTSGSTGRPKGAGNSHAALVNRLCWMQQAYGLEAGDTVLQKTPFSFDVSVWEFFWPLLSGARLAVAAPGEHREPARLIATIERYQVTTLHFVPSMLQAFIHEPGVEGCRSLKRIVCSGEALPVDAQQQVFAKLPQSGLYNLYGPTEAAIDVTHWSCVDEGRDSVPIGVPIANLRTLVLDASLAPVPPGVAGELYLGGQGLARGYHRRPGLTAERFVVDPFGSGERLYRTGDRVRQRVDGVIEYLGRFDHQVKIRGLRIELGEIEARLVQHALVREAVVLAPEGKQLVAYLVFEGEAPDDWQARLKAWLLQSLPEFMLPNHLMVLPALPLTPNGKLDRKALPAPQAAPKGAYQAPGSERERALALIWQTLLGHERIGLDDNFFELGGDSIIAIQVVSRARQAGLLLAPRDLFQYQTLRSLAQAAQAGTAREIEQGPVHGDVALTPVQQGFFELSLTQPAHWNQSLLLNARQTLEPALLEAALKALVDHHDALRLRFEPLGASWRQFHQAPPAALELWQRQADTPTQLLELCEAAQRSLDLQQGPLLRALLVHMGDGSQRLLLVVHHLLVDGVSWRILLEDLQSAYTRLQAGQAVQLPAKTSAYQAWSVQLQDYLERASEQLPYWQAQLEHAADLPCDNRQGTLYNRDAASIEIRLDVQHTRQLLQDAVGAYRTQVNDLLLTALARAVCRWTGHDSALLQLEGHGREDLFEHLDLTRTVGWFTSIFPLRLVPEDDLGASIKSIKEQLRAVPDRGLGFGVLRYLGSAQQRASLGGDALAPRITFNYLGRFDSQFDERALLYPASEPGGAGQAGDAPLANWLSIEGQVYEGQLGLRLTFSQAMFQASTVQALADAYLDELQGLIGHCCQLPGAQATPSDFPLARLGQAQLDQLAPLLGQVDELYPLSPMQQGMLFHALYSNNGAEYVNQLRVDVDGLEPERFRQAWEATVQAHDILRSGFIWDGGLAQPLQFVCKQVRLDLREHDWRGDAGLASRLEALALARRQHGFELQVAGLLNFDLVRTGEQRHHLIYTHHHILMDGWSNARLLGEVLARYNDQPGALPASRYRDYIEHLQGLDGRAAQQFWTAQLQALDEPLHLARYLPEAGRAQAQGLRASLVQRFDAQHTAQLSAFARQQKITLNTLVQAAWLLLLQHYSGRRSVVVGTTVAGRSLPLPGIEQQIGLFINTLPIIASPRPEQTLAQWLEQVQALNLEVREHEQTPLFEIQRWAGHQAHALFDHILVFENYPLAEALQQQQGPRFGAVANQEQTHYALSVAVSVGDELQLDYDYACDAIGEQALQGLAEHLRTVLEQLPHALSTPLGELQMLAQAEREAVLQRAQPEPPVDVPPLAIHDWVRQQAARTPQACAVEYAGQRLSYEQLNSAANQLAVRLREAGVGAEVVVAIAVERSLEMIIGLLAILKAGGAYLPLDPGYPQARIRFMLDDSAARLLLVQPGLALDVPAGVTRLVLDSAAYAGPPIAEVSTCLHPDNLAYMIYTSGSTGTPKGVQVRHGALANHMYWMQRTLQLEPADRVLQKTALSFDASVWECWLPLICGAQLVIAEPGLSADMSRLWARVEALGITIVQAAPSLLQAVLPAATAQNMASLRYLMAGGEALSATLANQLLQRWPGTLVNLYGPTEATIEVTFAMLTGALEGVMVPIGRPLDNVRMQVLGPALQPLPAGVVGELCIAGDSLARGYHARPGLTAERFVPDPFAAQPGGRLYRTGDLGCYATDGQIEYAGRVDHQVKVRGFRIETGEIERHLLAHARVRDAVVMAQQEHGVQQLVGYLVGADRQLFEDATQGQQLCSELRQSLALNLPAHMLPTRLSVVAHLPLTPNGKLDRKALLAQADSSVASKPYRPASTALQQQVAQVWQEVLKLERVGLDDQFFELGGHSLLATQVISRLRHELQLDLPLRALFDSPSLQAFVEQLPASGSRRVLPDLQRVDASQPQPLSYAQQRLWFLWQLEPQSSMYNIPRALELLGPLQVEAVRQAFEALVARHAVLRTTFFEDQGESWQRVQAHLPVPFESVDLQALDSANRQVVLAQQVQQEALRPFDLQRGPLLRVQLLCTEPERHVLLVTLHHIVADHWSFAILIREFSALYQAFATGVAPGLSAPGLQYLDFAVWQRQWLAAGEHDRQLQYWQQQLGSEHFFTTLPASGSGVSVDQQQDCEVYEFALEQGLSERLRQFAKAQGLTLYMLLLAGFALVVSQRCGATRVRLGTDVANRNHAGVEEMVGFFVNQLVLQLSVDQQQTIDSFLASCRTTVIGASDHQDLPFDRLVEALRLPRRSGKSPLFAIKFIYQEQGAQPVAIDGLQISPWAAGQAAAELDLIAEFVNSSTTIGVGFKCIAGLYQSNDMACLFAQMALVLEQMIQAPEQPLQALLDASRAVQEQAGKDQALARRTQLLQQHPIRRRSPQRAGSNQVN</sequence>
<dbReference type="SMART" id="SM00823">
    <property type="entry name" value="PKS_PP"/>
    <property type="match status" value="2"/>
</dbReference>
<comment type="caution">
    <text evidence="7">The sequence shown here is derived from an EMBL/GenBank/DDBJ whole genome shotgun (WGS) entry which is preliminary data.</text>
</comment>
<dbReference type="GO" id="GO:0044550">
    <property type="term" value="P:secondary metabolite biosynthetic process"/>
    <property type="evidence" value="ECO:0007669"/>
    <property type="project" value="UniProtKB-ARBA"/>
</dbReference>
<dbReference type="PROSITE" id="PS00455">
    <property type="entry name" value="AMP_BINDING"/>
    <property type="match status" value="2"/>
</dbReference>
<feature type="domain" description="Carrier" evidence="6">
    <location>
        <begin position="1013"/>
        <end position="1087"/>
    </location>
</feature>
<dbReference type="Gene3D" id="3.30.300.30">
    <property type="match status" value="2"/>
</dbReference>
<dbReference type="FunFam" id="3.40.50.980:FF:000002">
    <property type="entry name" value="Enterobactin synthetase component F"/>
    <property type="match status" value="1"/>
</dbReference>
<evidence type="ECO:0000256" key="4">
    <source>
        <dbReference type="ARBA" id="ARBA00022553"/>
    </source>
</evidence>
<dbReference type="Pfam" id="PF13193">
    <property type="entry name" value="AMP-binding_C"/>
    <property type="match status" value="2"/>
</dbReference>
<dbReference type="InterPro" id="IPR001242">
    <property type="entry name" value="Condensation_dom"/>
</dbReference>
<dbReference type="Pfam" id="PF00550">
    <property type="entry name" value="PP-binding"/>
    <property type="match status" value="2"/>
</dbReference>
<dbReference type="InterPro" id="IPR009081">
    <property type="entry name" value="PP-bd_ACP"/>
</dbReference>
<dbReference type="CDD" id="cd05930">
    <property type="entry name" value="A_NRPS"/>
    <property type="match status" value="1"/>
</dbReference>
<comment type="cofactor">
    <cofactor evidence="1">
        <name>pantetheine 4'-phosphate</name>
        <dbReference type="ChEBI" id="CHEBI:47942"/>
    </cofactor>
</comment>
<dbReference type="Gene3D" id="1.10.1200.10">
    <property type="entry name" value="ACP-like"/>
    <property type="match status" value="2"/>
</dbReference>
<dbReference type="InterPro" id="IPR023213">
    <property type="entry name" value="CAT-like_dom_sf"/>
</dbReference>
<dbReference type="FunFam" id="3.30.300.30:FF:000015">
    <property type="entry name" value="Nonribosomal peptide synthase SidD"/>
    <property type="match status" value="1"/>
</dbReference>
<dbReference type="Gene3D" id="3.30.559.30">
    <property type="entry name" value="Nonribosomal peptide synthetase, condensation domain"/>
    <property type="match status" value="4"/>
</dbReference>
<accession>A0A423DU04</accession>
<keyword evidence="3" id="KW-0596">Phosphopantetheine</keyword>
<dbReference type="InterPro" id="IPR010071">
    <property type="entry name" value="AA_adenyl_dom"/>
</dbReference>
<dbReference type="NCBIfam" id="NF003417">
    <property type="entry name" value="PRK04813.1"/>
    <property type="match status" value="2"/>
</dbReference>
<dbReference type="CDD" id="cd17646">
    <property type="entry name" value="A_NRPS_AB3403-like"/>
    <property type="match status" value="1"/>
</dbReference>
<dbReference type="InterPro" id="IPR036736">
    <property type="entry name" value="ACP-like_sf"/>
</dbReference>
<keyword evidence="4" id="KW-0597">Phosphoprotein</keyword>
<dbReference type="NCBIfam" id="TIGR01720">
    <property type="entry name" value="NRPS-para261"/>
    <property type="match status" value="1"/>
</dbReference>
<evidence type="ECO:0000256" key="5">
    <source>
        <dbReference type="SAM" id="MobiDB-lite"/>
    </source>
</evidence>
<name>A0A423DU04_9PSED</name>
<comment type="similarity">
    <text evidence="2">Belongs to the ATP-dependent AMP-binding enzyme family.</text>
</comment>
<keyword evidence="8" id="KW-1185">Reference proteome</keyword>
<gene>
    <name evidence="7" type="ORF">BHU25_09145</name>
</gene>
<dbReference type="InterPro" id="IPR006162">
    <property type="entry name" value="Ppantetheine_attach_site"/>
</dbReference>
<protein>
    <submittedName>
        <fullName evidence="7">Non-ribosomal peptide synthetase</fullName>
    </submittedName>
</protein>
<dbReference type="InterPro" id="IPR010060">
    <property type="entry name" value="NRPS_synth"/>
</dbReference>
<dbReference type="Gene3D" id="3.40.50.980">
    <property type="match status" value="4"/>
</dbReference>
<evidence type="ECO:0000256" key="3">
    <source>
        <dbReference type="ARBA" id="ARBA00022450"/>
    </source>
</evidence>
<dbReference type="CDD" id="cd19531">
    <property type="entry name" value="LCL_NRPS-like"/>
    <property type="match status" value="2"/>
</dbReference>
<feature type="region of interest" description="Disordered" evidence="5">
    <location>
        <begin position="3069"/>
        <end position="3088"/>
    </location>
</feature>
<dbReference type="CDD" id="cd19534">
    <property type="entry name" value="E_NRPS"/>
    <property type="match status" value="1"/>
</dbReference>
<dbReference type="GO" id="GO:0003824">
    <property type="term" value="F:catalytic activity"/>
    <property type="evidence" value="ECO:0007669"/>
    <property type="project" value="InterPro"/>
</dbReference>
<proteinExistence type="inferred from homology"/>
<dbReference type="InterPro" id="IPR020845">
    <property type="entry name" value="AMP-binding_CS"/>
</dbReference>
<evidence type="ECO:0000256" key="2">
    <source>
        <dbReference type="ARBA" id="ARBA00006432"/>
    </source>
</evidence>
<dbReference type="GO" id="GO:0031177">
    <property type="term" value="F:phosphopantetheine binding"/>
    <property type="evidence" value="ECO:0007669"/>
    <property type="project" value="InterPro"/>
</dbReference>
<evidence type="ECO:0000259" key="6">
    <source>
        <dbReference type="PROSITE" id="PS50075"/>
    </source>
</evidence>
<dbReference type="PANTHER" id="PTHR45398">
    <property type="match status" value="1"/>
</dbReference>
<dbReference type="FunFam" id="2.30.38.10:FF:000001">
    <property type="entry name" value="Non-ribosomal peptide synthetase PvdI"/>
    <property type="match status" value="1"/>
</dbReference>
<dbReference type="InterPro" id="IPR025110">
    <property type="entry name" value="AMP-bd_C"/>
</dbReference>
<dbReference type="FunFam" id="3.40.50.12780:FF:000012">
    <property type="entry name" value="Non-ribosomal peptide synthetase"/>
    <property type="match status" value="2"/>
</dbReference>
<dbReference type="FunFam" id="3.30.300.30:FF:000010">
    <property type="entry name" value="Enterobactin synthetase component F"/>
    <property type="match status" value="1"/>
</dbReference>
<dbReference type="Proteomes" id="UP000285286">
    <property type="component" value="Unassembled WGS sequence"/>
</dbReference>
<dbReference type="Gene3D" id="3.30.559.10">
    <property type="entry name" value="Chloramphenicol acetyltransferase-like domain"/>
    <property type="match status" value="4"/>
</dbReference>
<organism evidence="7 8">
    <name type="scientific">Pseudomonas vranovensis</name>
    <dbReference type="NCBI Taxonomy" id="321661"/>
    <lineage>
        <taxon>Bacteria</taxon>
        <taxon>Pseudomonadati</taxon>
        <taxon>Pseudomonadota</taxon>
        <taxon>Gammaproteobacteria</taxon>
        <taxon>Pseudomonadales</taxon>
        <taxon>Pseudomonadaceae</taxon>
        <taxon>Pseudomonas</taxon>
    </lineage>
</organism>
<evidence type="ECO:0000313" key="7">
    <source>
        <dbReference type="EMBL" id="ROL75557.1"/>
    </source>
</evidence>
<dbReference type="RefSeq" id="WP_123565531.1">
    <property type="nucleotide sequence ID" value="NZ_MOAM01000015.1"/>
</dbReference>
<dbReference type="PROSITE" id="PS50075">
    <property type="entry name" value="CARRIER"/>
    <property type="match status" value="2"/>
</dbReference>
<dbReference type="InterPro" id="IPR000873">
    <property type="entry name" value="AMP-dep_synth/lig_dom"/>
</dbReference>
<dbReference type="SUPFAM" id="SSF52777">
    <property type="entry name" value="CoA-dependent acyltransferases"/>
    <property type="match status" value="8"/>
</dbReference>
<dbReference type="CDD" id="cd19543">
    <property type="entry name" value="DCL_NRPS"/>
    <property type="match status" value="1"/>
</dbReference>
<evidence type="ECO:0000313" key="8">
    <source>
        <dbReference type="Proteomes" id="UP000285286"/>
    </source>
</evidence>
<dbReference type="Pfam" id="PF00668">
    <property type="entry name" value="Condensation"/>
    <property type="match status" value="4"/>
</dbReference>
<dbReference type="FunFam" id="3.30.559.10:FF:000012">
    <property type="entry name" value="Non-ribosomal peptide synthetase"/>
    <property type="match status" value="2"/>
</dbReference>
<dbReference type="FunFam" id="3.40.50.980:FF:000001">
    <property type="entry name" value="Non-ribosomal peptide synthetase"/>
    <property type="match status" value="2"/>
</dbReference>
<evidence type="ECO:0000256" key="1">
    <source>
        <dbReference type="ARBA" id="ARBA00001957"/>
    </source>
</evidence>
<dbReference type="Pfam" id="PF00501">
    <property type="entry name" value="AMP-binding"/>
    <property type="match status" value="2"/>
</dbReference>
<dbReference type="PROSITE" id="PS00012">
    <property type="entry name" value="PHOSPHOPANTETHEINE"/>
    <property type="match status" value="2"/>
</dbReference>
<dbReference type="FunFam" id="1.10.1200.10:FF:000005">
    <property type="entry name" value="Nonribosomal peptide synthetase 1"/>
    <property type="match status" value="2"/>
</dbReference>
<dbReference type="GO" id="GO:0043041">
    <property type="term" value="P:amino acid activation for nonribosomal peptide biosynthetic process"/>
    <property type="evidence" value="ECO:0007669"/>
    <property type="project" value="UniProtKB-ARBA"/>
</dbReference>